<dbReference type="PANTHER" id="PTHR34220:SF7">
    <property type="entry name" value="SENSOR HISTIDINE KINASE YPDA"/>
    <property type="match status" value="1"/>
</dbReference>
<evidence type="ECO:0000313" key="4">
    <source>
        <dbReference type="Proteomes" id="UP001597469"/>
    </source>
</evidence>
<keyword evidence="1" id="KW-1133">Transmembrane helix</keyword>
<evidence type="ECO:0000259" key="2">
    <source>
        <dbReference type="Pfam" id="PF06580"/>
    </source>
</evidence>
<proteinExistence type="predicted"/>
<keyword evidence="3" id="KW-0418">Kinase</keyword>
<dbReference type="GO" id="GO:0004673">
    <property type="term" value="F:protein histidine kinase activity"/>
    <property type="evidence" value="ECO:0007669"/>
    <property type="project" value="UniProtKB-EC"/>
</dbReference>
<evidence type="ECO:0000256" key="1">
    <source>
        <dbReference type="SAM" id="Phobius"/>
    </source>
</evidence>
<reference evidence="4" key="1">
    <citation type="journal article" date="2019" name="Int. J. Syst. Evol. Microbiol.">
        <title>The Global Catalogue of Microorganisms (GCM) 10K type strain sequencing project: providing services to taxonomists for standard genome sequencing and annotation.</title>
        <authorList>
            <consortium name="The Broad Institute Genomics Platform"/>
            <consortium name="The Broad Institute Genome Sequencing Center for Infectious Disease"/>
            <person name="Wu L."/>
            <person name="Ma J."/>
        </authorList>
    </citation>
    <scope>NUCLEOTIDE SEQUENCE [LARGE SCALE GENOMIC DNA]</scope>
    <source>
        <strain evidence="4">KCTC 42805</strain>
    </source>
</reference>
<dbReference type="EC" id="2.7.13.3" evidence="3"/>
<evidence type="ECO:0000313" key="3">
    <source>
        <dbReference type="EMBL" id="MFD2573209.1"/>
    </source>
</evidence>
<gene>
    <name evidence="3" type="ORF">ACFSUS_21380</name>
</gene>
<dbReference type="Pfam" id="PF06580">
    <property type="entry name" value="His_kinase"/>
    <property type="match status" value="1"/>
</dbReference>
<feature type="transmembrane region" description="Helical" evidence="1">
    <location>
        <begin position="117"/>
        <end position="141"/>
    </location>
</feature>
<dbReference type="Proteomes" id="UP001597469">
    <property type="component" value="Unassembled WGS sequence"/>
</dbReference>
<feature type="domain" description="Signal transduction histidine kinase internal region" evidence="2">
    <location>
        <begin position="161"/>
        <end position="240"/>
    </location>
</feature>
<accession>A0ABW5MAG9</accession>
<keyword evidence="4" id="KW-1185">Reference proteome</keyword>
<name>A0ABW5MAG9_9BACT</name>
<dbReference type="PANTHER" id="PTHR34220">
    <property type="entry name" value="SENSOR HISTIDINE KINASE YPDA"/>
    <property type="match status" value="1"/>
</dbReference>
<dbReference type="InterPro" id="IPR010559">
    <property type="entry name" value="Sig_transdc_His_kin_internal"/>
</dbReference>
<dbReference type="InterPro" id="IPR036890">
    <property type="entry name" value="HATPase_C_sf"/>
</dbReference>
<dbReference type="EMBL" id="JBHULN010000016">
    <property type="protein sequence ID" value="MFD2573209.1"/>
    <property type="molecule type" value="Genomic_DNA"/>
</dbReference>
<feature type="transmembrane region" description="Helical" evidence="1">
    <location>
        <begin position="12"/>
        <end position="31"/>
    </location>
</feature>
<sequence length="348" mass="40284">MNVSKSVRAIGLNSLGWTAYIFYYTSAIFAQNPNADLSAATIIGLSVYYIVTITFFYACYYFIFPRLFEQKNYVLGSLLYVIAVGVFMFIDYNRVTITNTLVTIPEDERLRNESRELFRFAISAFYDVVQVTAISLTFWYFRYNLKLEHQRASAQRQQLLAEVNFLKSQIDQHFLYNTLNMFYSKASLYSADLANAILSLSNLLRFVVTTEFKTMVPLEHELRSINLFTELNQLRFNNKLLVEYQTKGDLSRASVPPLCLLTLVENAFKHGDLKREPLLIDVRVDDQLTVHIRNRKHTAQMPESTNVGLANTRKRLNLLFGEQYKLIVHQDDTYFDVSITLNSVSTYA</sequence>
<keyword evidence="1" id="KW-0472">Membrane</keyword>
<comment type="caution">
    <text evidence="3">The sequence shown here is derived from an EMBL/GenBank/DDBJ whole genome shotgun (WGS) entry which is preliminary data.</text>
</comment>
<keyword evidence="1" id="KW-0812">Transmembrane</keyword>
<feature type="transmembrane region" description="Helical" evidence="1">
    <location>
        <begin position="72"/>
        <end position="90"/>
    </location>
</feature>
<dbReference type="InterPro" id="IPR050640">
    <property type="entry name" value="Bact_2-comp_sensor_kinase"/>
</dbReference>
<protein>
    <submittedName>
        <fullName evidence="3">Sensor histidine kinase</fullName>
        <ecNumber evidence="3">2.7.13.3</ecNumber>
    </submittedName>
</protein>
<dbReference type="Gene3D" id="3.30.565.10">
    <property type="entry name" value="Histidine kinase-like ATPase, C-terminal domain"/>
    <property type="match status" value="1"/>
</dbReference>
<keyword evidence="3" id="KW-0808">Transferase</keyword>
<dbReference type="RefSeq" id="WP_381525805.1">
    <property type="nucleotide sequence ID" value="NZ_JBHULN010000016.1"/>
</dbReference>
<feature type="transmembrane region" description="Helical" evidence="1">
    <location>
        <begin position="37"/>
        <end position="60"/>
    </location>
</feature>
<organism evidence="3 4">
    <name type="scientific">Spirosoma soli</name>
    <dbReference type="NCBI Taxonomy" id="1770529"/>
    <lineage>
        <taxon>Bacteria</taxon>
        <taxon>Pseudomonadati</taxon>
        <taxon>Bacteroidota</taxon>
        <taxon>Cytophagia</taxon>
        <taxon>Cytophagales</taxon>
        <taxon>Cytophagaceae</taxon>
        <taxon>Spirosoma</taxon>
    </lineage>
</organism>